<dbReference type="AlphaFoldDB" id="A0A8R7UVR4"/>
<name>A0A8R7UVR4_TRIUA</name>
<evidence type="ECO:0000313" key="1">
    <source>
        <dbReference type="EnsemblPlants" id="TuG1812G0600002094.01.T02.cds238714"/>
    </source>
</evidence>
<proteinExistence type="predicted"/>
<keyword evidence="2" id="KW-1185">Reference proteome</keyword>
<accession>A0A8R7UVR4</accession>
<reference evidence="1" key="2">
    <citation type="submission" date="2018-03" db="EMBL/GenBank/DDBJ databases">
        <title>The Triticum urartu genome reveals the dynamic nature of wheat genome evolution.</title>
        <authorList>
            <person name="Ling H."/>
            <person name="Ma B."/>
            <person name="Shi X."/>
            <person name="Liu H."/>
            <person name="Dong L."/>
            <person name="Sun H."/>
            <person name="Cao Y."/>
            <person name="Gao Q."/>
            <person name="Zheng S."/>
            <person name="Li Y."/>
            <person name="Yu Y."/>
            <person name="Du H."/>
            <person name="Qi M."/>
            <person name="Li Y."/>
            <person name="Yu H."/>
            <person name="Cui Y."/>
            <person name="Wang N."/>
            <person name="Chen C."/>
            <person name="Wu H."/>
            <person name="Zhao Y."/>
            <person name="Zhang J."/>
            <person name="Li Y."/>
            <person name="Zhou W."/>
            <person name="Zhang B."/>
            <person name="Hu W."/>
            <person name="Eijk M."/>
            <person name="Tang J."/>
            <person name="Witsenboer H."/>
            <person name="Zhao S."/>
            <person name="Li Z."/>
            <person name="Zhang A."/>
            <person name="Wang D."/>
            <person name="Liang C."/>
        </authorList>
    </citation>
    <scope>NUCLEOTIDE SEQUENCE [LARGE SCALE GENOMIC DNA]</scope>
    <source>
        <strain evidence="1">cv. G1812</strain>
    </source>
</reference>
<evidence type="ECO:0000313" key="2">
    <source>
        <dbReference type="Proteomes" id="UP000015106"/>
    </source>
</evidence>
<sequence>MEAWSWRLDMGRELLLHLVCLTAAVVPVLGQLQIVQPNVRVCFWHPIFTIDANEHSSTVF</sequence>
<protein>
    <submittedName>
        <fullName evidence="1">Uncharacterized protein</fullName>
    </submittedName>
</protein>
<reference evidence="2" key="1">
    <citation type="journal article" date="2013" name="Nature">
        <title>Draft genome of the wheat A-genome progenitor Triticum urartu.</title>
        <authorList>
            <person name="Ling H.Q."/>
            <person name="Zhao S."/>
            <person name="Liu D."/>
            <person name="Wang J."/>
            <person name="Sun H."/>
            <person name="Zhang C."/>
            <person name="Fan H."/>
            <person name="Li D."/>
            <person name="Dong L."/>
            <person name="Tao Y."/>
            <person name="Gao C."/>
            <person name="Wu H."/>
            <person name="Li Y."/>
            <person name="Cui Y."/>
            <person name="Guo X."/>
            <person name="Zheng S."/>
            <person name="Wang B."/>
            <person name="Yu K."/>
            <person name="Liang Q."/>
            <person name="Yang W."/>
            <person name="Lou X."/>
            <person name="Chen J."/>
            <person name="Feng M."/>
            <person name="Jian J."/>
            <person name="Zhang X."/>
            <person name="Luo G."/>
            <person name="Jiang Y."/>
            <person name="Liu J."/>
            <person name="Wang Z."/>
            <person name="Sha Y."/>
            <person name="Zhang B."/>
            <person name="Wu H."/>
            <person name="Tang D."/>
            <person name="Shen Q."/>
            <person name="Xue P."/>
            <person name="Zou S."/>
            <person name="Wang X."/>
            <person name="Liu X."/>
            <person name="Wang F."/>
            <person name="Yang Y."/>
            <person name="An X."/>
            <person name="Dong Z."/>
            <person name="Zhang K."/>
            <person name="Zhang X."/>
            <person name="Luo M.C."/>
            <person name="Dvorak J."/>
            <person name="Tong Y."/>
            <person name="Wang J."/>
            <person name="Yang H."/>
            <person name="Li Z."/>
            <person name="Wang D."/>
            <person name="Zhang A."/>
            <person name="Wang J."/>
        </authorList>
    </citation>
    <scope>NUCLEOTIDE SEQUENCE</scope>
    <source>
        <strain evidence="2">cv. G1812</strain>
    </source>
</reference>
<organism evidence="1 2">
    <name type="scientific">Triticum urartu</name>
    <name type="common">Red wild einkorn</name>
    <name type="synonym">Crithodium urartu</name>
    <dbReference type="NCBI Taxonomy" id="4572"/>
    <lineage>
        <taxon>Eukaryota</taxon>
        <taxon>Viridiplantae</taxon>
        <taxon>Streptophyta</taxon>
        <taxon>Embryophyta</taxon>
        <taxon>Tracheophyta</taxon>
        <taxon>Spermatophyta</taxon>
        <taxon>Magnoliopsida</taxon>
        <taxon>Liliopsida</taxon>
        <taxon>Poales</taxon>
        <taxon>Poaceae</taxon>
        <taxon>BOP clade</taxon>
        <taxon>Pooideae</taxon>
        <taxon>Triticodae</taxon>
        <taxon>Triticeae</taxon>
        <taxon>Triticinae</taxon>
        <taxon>Triticum</taxon>
    </lineage>
</organism>
<reference evidence="1" key="3">
    <citation type="submission" date="2022-06" db="UniProtKB">
        <authorList>
            <consortium name="EnsemblPlants"/>
        </authorList>
    </citation>
    <scope>IDENTIFICATION</scope>
</reference>
<dbReference type="Gramene" id="TuG1812G0600002094.01.T02">
    <property type="protein sequence ID" value="TuG1812G0600002094.01.T02.cds238714"/>
    <property type="gene ID" value="TuG1812G0600002094.01"/>
</dbReference>
<dbReference type="Proteomes" id="UP000015106">
    <property type="component" value="Chromosome 6"/>
</dbReference>
<dbReference type="EnsemblPlants" id="TuG1812G0600002094.01.T02">
    <property type="protein sequence ID" value="TuG1812G0600002094.01.T02.cds238714"/>
    <property type="gene ID" value="TuG1812G0600002094.01"/>
</dbReference>